<dbReference type="Pfam" id="PF00010">
    <property type="entry name" value="HLH"/>
    <property type="match status" value="1"/>
</dbReference>
<evidence type="ECO:0000313" key="8">
    <source>
        <dbReference type="Proteomes" id="UP000515129"/>
    </source>
</evidence>
<evidence type="ECO:0000259" key="7">
    <source>
        <dbReference type="PROSITE" id="PS50888"/>
    </source>
</evidence>
<feature type="region of interest" description="Disordered" evidence="6">
    <location>
        <begin position="155"/>
        <end position="189"/>
    </location>
</feature>
<accession>A0A6P6QXR3</accession>
<dbReference type="PROSITE" id="PS50888">
    <property type="entry name" value="BHLH"/>
    <property type="match status" value="1"/>
</dbReference>
<evidence type="ECO:0000256" key="2">
    <source>
        <dbReference type="ARBA" id="ARBA00022491"/>
    </source>
</evidence>
<evidence type="ECO:0000313" key="9">
    <source>
        <dbReference type="RefSeq" id="XP_026137220.1"/>
    </source>
</evidence>
<keyword evidence="8" id="KW-1185">Reference proteome</keyword>
<dbReference type="CDD" id="cd11462">
    <property type="entry name" value="bHLH-O_HES7"/>
    <property type="match status" value="1"/>
</dbReference>
<dbReference type="RefSeq" id="XP_026137220.1">
    <property type="nucleotide sequence ID" value="XM_026281435.1"/>
</dbReference>
<feature type="domain" description="BHLH" evidence="7">
    <location>
        <begin position="6"/>
        <end position="63"/>
    </location>
</feature>
<evidence type="ECO:0000256" key="6">
    <source>
        <dbReference type="SAM" id="MobiDB-lite"/>
    </source>
</evidence>
<keyword evidence="3" id="KW-0805">Transcription regulation</keyword>
<keyword evidence="4" id="KW-0804">Transcription</keyword>
<dbReference type="KEGG" id="caua:113114524"/>
<keyword evidence="5" id="KW-0539">Nucleus</keyword>
<dbReference type="PANTHER" id="PTHR10985">
    <property type="entry name" value="BASIC HELIX-LOOP-HELIX TRANSCRIPTION FACTOR, HES-RELATED"/>
    <property type="match status" value="1"/>
</dbReference>
<evidence type="ECO:0000256" key="1">
    <source>
        <dbReference type="ARBA" id="ARBA00004123"/>
    </source>
</evidence>
<feature type="compositionally biased region" description="Low complexity" evidence="6">
    <location>
        <begin position="161"/>
        <end position="189"/>
    </location>
</feature>
<dbReference type="Gene3D" id="4.10.280.10">
    <property type="entry name" value="Helix-loop-helix DNA-binding domain"/>
    <property type="match status" value="1"/>
</dbReference>
<dbReference type="InterPro" id="IPR011598">
    <property type="entry name" value="bHLH_dom"/>
</dbReference>
<sequence>MTKTESVKRLKPVIEKKRRDRINHNLDALRDLLFKNTADTRLQNRKLEKAEILDLAVQYIKKTTRKTETNVTCTQKQSVSTGPICDFYEPDFNGRFKSSEQKEVLLKLGVNHNNLTGATKAGNEPVVQTGFPLSPSGQNYQQDLLLHPESSLDGSKLLHQLTSPPSSLLSSSSSPQCSSPPSSPTFTSLFSPPSNSPPYLFIPCPLPAPSDSQSPLLTPLSLHRPVTVLQSVLPNMSRDFTPPQSPVLALRQEPFSLPTQSIWRSWS</sequence>
<evidence type="ECO:0000256" key="5">
    <source>
        <dbReference type="ARBA" id="ARBA00023242"/>
    </source>
</evidence>
<dbReference type="SUPFAM" id="SSF47459">
    <property type="entry name" value="HLH, helix-loop-helix DNA-binding domain"/>
    <property type="match status" value="1"/>
</dbReference>
<reference evidence="9" key="1">
    <citation type="submission" date="2025-08" db="UniProtKB">
        <authorList>
            <consortium name="RefSeq"/>
        </authorList>
    </citation>
    <scope>IDENTIFICATION</scope>
    <source>
        <strain evidence="9">Wakin</strain>
        <tissue evidence="9">Muscle</tissue>
    </source>
</reference>
<dbReference type="GO" id="GO:0046983">
    <property type="term" value="F:protein dimerization activity"/>
    <property type="evidence" value="ECO:0007669"/>
    <property type="project" value="InterPro"/>
</dbReference>
<evidence type="ECO:0000256" key="3">
    <source>
        <dbReference type="ARBA" id="ARBA00023015"/>
    </source>
</evidence>
<feature type="region of interest" description="Disordered" evidence="6">
    <location>
        <begin position="116"/>
        <end position="140"/>
    </location>
</feature>
<proteinExistence type="predicted"/>
<organism evidence="8 9">
    <name type="scientific">Carassius auratus</name>
    <name type="common">Goldfish</name>
    <dbReference type="NCBI Taxonomy" id="7957"/>
    <lineage>
        <taxon>Eukaryota</taxon>
        <taxon>Metazoa</taxon>
        <taxon>Chordata</taxon>
        <taxon>Craniata</taxon>
        <taxon>Vertebrata</taxon>
        <taxon>Euteleostomi</taxon>
        <taxon>Actinopterygii</taxon>
        <taxon>Neopterygii</taxon>
        <taxon>Teleostei</taxon>
        <taxon>Ostariophysi</taxon>
        <taxon>Cypriniformes</taxon>
        <taxon>Cyprinidae</taxon>
        <taxon>Cyprininae</taxon>
        <taxon>Carassius</taxon>
    </lineage>
</organism>
<gene>
    <name evidence="9" type="primary">LOC113114524</name>
</gene>
<dbReference type="SMART" id="SM00353">
    <property type="entry name" value="HLH"/>
    <property type="match status" value="1"/>
</dbReference>
<keyword evidence="2" id="KW-0678">Repressor</keyword>
<dbReference type="InterPro" id="IPR032644">
    <property type="entry name" value="HES-7_bHLH-O"/>
</dbReference>
<dbReference type="InterPro" id="IPR036638">
    <property type="entry name" value="HLH_DNA-bd_sf"/>
</dbReference>
<dbReference type="AlphaFoldDB" id="A0A6P6QXR3"/>
<protein>
    <submittedName>
        <fullName evidence="9">Transcription factor HES-7-like</fullName>
    </submittedName>
</protein>
<evidence type="ECO:0000256" key="4">
    <source>
        <dbReference type="ARBA" id="ARBA00023163"/>
    </source>
</evidence>
<dbReference type="Proteomes" id="UP000515129">
    <property type="component" value="Chromosome 14"/>
</dbReference>
<dbReference type="GeneID" id="113114524"/>
<dbReference type="OrthoDB" id="690068at2759"/>
<dbReference type="InterPro" id="IPR050370">
    <property type="entry name" value="HES_HEY"/>
</dbReference>
<comment type="subcellular location">
    <subcellularLocation>
        <location evidence="1">Nucleus</location>
    </subcellularLocation>
</comment>
<dbReference type="GO" id="GO:0005634">
    <property type="term" value="C:nucleus"/>
    <property type="evidence" value="ECO:0007669"/>
    <property type="project" value="UniProtKB-SubCell"/>
</dbReference>
<name>A0A6P6QXR3_CARAU</name>